<evidence type="ECO:0000256" key="2">
    <source>
        <dbReference type="ARBA" id="ARBA00004401"/>
    </source>
</evidence>
<dbReference type="AlphaFoldDB" id="A0A379C3J3"/>
<dbReference type="Proteomes" id="UP000255517">
    <property type="component" value="Unassembled WGS sequence"/>
</dbReference>
<dbReference type="Pfam" id="PF10502">
    <property type="entry name" value="Peptidase_S26"/>
    <property type="match status" value="1"/>
</dbReference>
<organism evidence="9 10">
    <name type="scientific">Peptoniphilus lacrimalis</name>
    <dbReference type="NCBI Taxonomy" id="33031"/>
    <lineage>
        <taxon>Bacteria</taxon>
        <taxon>Bacillati</taxon>
        <taxon>Bacillota</taxon>
        <taxon>Tissierellia</taxon>
        <taxon>Tissierellales</taxon>
        <taxon>Peptoniphilaceae</taxon>
        <taxon>Peptoniphilus</taxon>
    </lineage>
</organism>
<feature type="domain" description="Peptidase S26" evidence="8">
    <location>
        <begin position="18"/>
        <end position="168"/>
    </location>
</feature>
<dbReference type="PROSITE" id="PS00760">
    <property type="entry name" value="SPASE_I_2"/>
    <property type="match status" value="1"/>
</dbReference>
<dbReference type="PRINTS" id="PR00727">
    <property type="entry name" value="LEADERPTASE"/>
</dbReference>
<dbReference type="InterPro" id="IPR000223">
    <property type="entry name" value="Pept_S26A_signal_pept_1"/>
</dbReference>
<comment type="catalytic activity">
    <reaction evidence="1 7">
        <text>Cleavage of hydrophobic, N-terminal signal or leader sequences from secreted and periplasmic proteins.</text>
        <dbReference type="EC" id="3.4.21.89"/>
    </reaction>
</comment>
<evidence type="ECO:0000256" key="7">
    <source>
        <dbReference type="RuleBase" id="RU362042"/>
    </source>
</evidence>
<evidence type="ECO:0000313" key="9">
    <source>
        <dbReference type="EMBL" id="SUB56679.1"/>
    </source>
</evidence>
<gene>
    <name evidence="9" type="primary">sipS</name>
    <name evidence="9" type="ORF">NCTC13149_00471</name>
</gene>
<dbReference type="PANTHER" id="PTHR43390:SF1">
    <property type="entry name" value="CHLOROPLAST PROCESSING PEPTIDASE"/>
    <property type="match status" value="1"/>
</dbReference>
<dbReference type="NCBIfam" id="TIGR02227">
    <property type="entry name" value="sigpep_I_bact"/>
    <property type="match status" value="1"/>
</dbReference>
<dbReference type="GO" id="GO:0009003">
    <property type="term" value="F:signal peptidase activity"/>
    <property type="evidence" value="ECO:0007669"/>
    <property type="project" value="UniProtKB-EC"/>
</dbReference>
<dbReference type="Gene3D" id="2.10.109.10">
    <property type="entry name" value="Umud Fragment, subunit A"/>
    <property type="match status" value="1"/>
</dbReference>
<keyword evidence="7" id="KW-1133">Transmembrane helix</keyword>
<proteinExistence type="inferred from homology"/>
<dbReference type="RefSeq" id="WP_019034616.1">
    <property type="nucleotide sequence ID" value="NZ_JASOZY010000017.1"/>
</dbReference>
<evidence type="ECO:0000256" key="6">
    <source>
        <dbReference type="PIRSR" id="PIRSR600223-1"/>
    </source>
</evidence>
<evidence type="ECO:0000256" key="4">
    <source>
        <dbReference type="ARBA" id="ARBA00013208"/>
    </source>
</evidence>
<dbReference type="GO" id="GO:0004252">
    <property type="term" value="F:serine-type endopeptidase activity"/>
    <property type="evidence" value="ECO:0007669"/>
    <property type="project" value="InterPro"/>
</dbReference>
<evidence type="ECO:0000256" key="3">
    <source>
        <dbReference type="ARBA" id="ARBA00009370"/>
    </source>
</evidence>
<dbReference type="InterPro" id="IPR019757">
    <property type="entry name" value="Pept_S26A_signal_pept_1_Lys-AS"/>
</dbReference>
<protein>
    <recommendedName>
        <fullName evidence="4 7">Signal peptidase I</fullName>
        <ecNumber evidence="4 7">3.4.21.89</ecNumber>
    </recommendedName>
</protein>
<dbReference type="GO" id="GO:0005886">
    <property type="term" value="C:plasma membrane"/>
    <property type="evidence" value="ECO:0007669"/>
    <property type="project" value="UniProtKB-SubCell"/>
</dbReference>
<evidence type="ECO:0000313" key="10">
    <source>
        <dbReference type="Proteomes" id="UP000255517"/>
    </source>
</evidence>
<evidence type="ECO:0000256" key="5">
    <source>
        <dbReference type="ARBA" id="ARBA00022801"/>
    </source>
</evidence>
<dbReference type="InterPro" id="IPR036286">
    <property type="entry name" value="LexA/Signal_pep-like_sf"/>
</dbReference>
<keyword evidence="7" id="KW-0812">Transmembrane</keyword>
<feature type="active site" evidence="6">
    <location>
        <position position="45"/>
    </location>
</feature>
<dbReference type="EC" id="3.4.21.89" evidence="4 7"/>
<name>A0A379C3J3_9FIRM</name>
<dbReference type="CDD" id="cd06530">
    <property type="entry name" value="S26_SPase_I"/>
    <property type="match status" value="1"/>
</dbReference>
<comment type="subcellular location">
    <subcellularLocation>
        <location evidence="2">Cell membrane</location>
        <topology evidence="2">Single-pass type II membrane protein</topology>
    </subcellularLocation>
    <subcellularLocation>
        <location evidence="7">Membrane</location>
        <topology evidence="7">Single-pass type II membrane protein</topology>
    </subcellularLocation>
</comment>
<keyword evidence="5 7" id="KW-0378">Hydrolase</keyword>
<keyword evidence="7" id="KW-0472">Membrane</keyword>
<dbReference type="PANTHER" id="PTHR43390">
    <property type="entry name" value="SIGNAL PEPTIDASE I"/>
    <property type="match status" value="1"/>
</dbReference>
<comment type="similarity">
    <text evidence="3 7">Belongs to the peptidase S26 family.</text>
</comment>
<feature type="transmembrane region" description="Helical" evidence="7">
    <location>
        <begin position="20"/>
        <end position="41"/>
    </location>
</feature>
<reference evidence="9 10" key="1">
    <citation type="submission" date="2018-06" db="EMBL/GenBank/DDBJ databases">
        <authorList>
            <consortium name="Pathogen Informatics"/>
            <person name="Doyle S."/>
        </authorList>
    </citation>
    <scope>NUCLEOTIDE SEQUENCE [LARGE SCALE GENOMIC DNA]</scope>
    <source>
        <strain evidence="9 10">NCTC13149</strain>
    </source>
</reference>
<dbReference type="EMBL" id="UGSZ01000001">
    <property type="protein sequence ID" value="SUB56679.1"/>
    <property type="molecule type" value="Genomic_DNA"/>
</dbReference>
<dbReference type="OrthoDB" id="9802919at2"/>
<evidence type="ECO:0000259" key="8">
    <source>
        <dbReference type="Pfam" id="PF10502"/>
    </source>
</evidence>
<feature type="active site" evidence="6">
    <location>
        <position position="87"/>
    </location>
</feature>
<dbReference type="InterPro" id="IPR019533">
    <property type="entry name" value="Peptidase_S26"/>
</dbReference>
<dbReference type="STRING" id="1122949.GCA_000378725_00758"/>
<dbReference type="SUPFAM" id="SSF51306">
    <property type="entry name" value="LexA/Signal peptidase"/>
    <property type="match status" value="1"/>
</dbReference>
<evidence type="ECO:0000256" key="1">
    <source>
        <dbReference type="ARBA" id="ARBA00000677"/>
    </source>
</evidence>
<dbReference type="GO" id="GO:0006465">
    <property type="term" value="P:signal peptide processing"/>
    <property type="evidence" value="ECO:0007669"/>
    <property type="project" value="InterPro"/>
</dbReference>
<sequence>MNEVNKEEKKKSSLMDDLKVVISAVVIALIIRNFVFNLAVVNQTSMFPTLYPKDLVLVDRIVDWTHNYKRGQIVIFKSPEDNKNLIKRLIGEPGDEVHIESGKVYVNGKELDENYLQEGVYTDSYDENTWKLGKDEYFLMGDNRPGSYDCRNFGPIKEKALIGATKNRIYPFKDFGKIDK</sequence>
<keyword evidence="7" id="KW-0645">Protease</keyword>
<accession>A0A379C3J3</accession>